<gene>
    <name evidence="1" type="ORF">LOC62_07G009656</name>
</gene>
<sequence>MPPTTKAHSVRLLALAGVVLFATLALLDYQRVFSEVPYSSRAGALFTTSGGAAQCGADCPPDPFTAPGMIHWSATGQANETRWLPFPRLGQPWDDAGKNVYELAKADAVPSQAWESAAPQVAAALERGEDVAWLKGRTVLFIDDRNNVQQLCEVIRGKYYGWGNHIGGYCHDAARDLVLVNWFLFGMVDVEDKFPGTDPAPHVFEGRFEQVFVPKMAETGLASRGVDLAVVSSLFWDALFFSAEAGAMGIDRAQAHGILWHEAAWFRARIHALFAAVRTLYPAAPVMFRTRQIREVHSYDQLLRVFQLDQAARAVAKEDGVALFTWGEKLEGYTAYYDHDQHFALGPNTYLFGDMTFFYLRRAITPGCWRCRERE</sequence>
<dbReference type="RefSeq" id="XP_062632194.1">
    <property type="nucleotide sequence ID" value="XM_062776210.1"/>
</dbReference>
<dbReference type="AlphaFoldDB" id="A0AAF0YMC7"/>
<accession>A0AAF0YMC7</accession>
<proteinExistence type="predicted"/>
<dbReference type="Proteomes" id="UP000827549">
    <property type="component" value="Chromosome 7"/>
</dbReference>
<organism evidence="1 2">
    <name type="scientific">Vanrija pseudolonga</name>
    <dbReference type="NCBI Taxonomy" id="143232"/>
    <lineage>
        <taxon>Eukaryota</taxon>
        <taxon>Fungi</taxon>
        <taxon>Dikarya</taxon>
        <taxon>Basidiomycota</taxon>
        <taxon>Agaricomycotina</taxon>
        <taxon>Tremellomycetes</taxon>
        <taxon>Trichosporonales</taxon>
        <taxon>Trichosporonaceae</taxon>
        <taxon>Vanrija</taxon>
    </lineage>
</organism>
<evidence type="ECO:0000313" key="1">
    <source>
        <dbReference type="EMBL" id="WOO86168.1"/>
    </source>
</evidence>
<reference evidence="1" key="1">
    <citation type="submission" date="2023-10" db="EMBL/GenBank/DDBJ databases">
        <authorList>
            <person name="Noh H."/>
        </authorList>
    </citation>
    <scope>NUCLEOTIDE SEQUENCE</scope>
    <source>
        <strain evidence="1">DUCC4014</strain>
    </source>
</reference>
<evidence type="ECO:0000313" key="2">
    <source>
        <dbReference type="Proteomes" id="UP000827549"/>
    </source>
</evidence>
<protein>
    <submittedName>
        <fullName evidence="1">Uncharacterized protein</fullName>
    </submittedName>
</protein>
<name>A0AAF0YMC7_9TREE</name>
<dbReference type="EMBL" id="CP086720">
    <property type="protein sequence ID" value="WOO86168.1"/>
    <property type="molecule type" value="Genomic_DNA"/>
</dbReference>
<dbReference type="GeneID" id="87812817"/>
<keyword evidence="2" id="KW-1185">Reference proteome</keyword>